<protein>
    <submittedName>
        <fullName evidence="1">Uncharacterized protein</fullName>
    </submittedName>
</protein>
<proteinExistence type="predicted"/>
<dbReference type="Proteomes" id="UP001159363">
    <property type="component" value="Chromosome 2"/>
</dbReference>
<evidence type="ECO:0000313" key="1">
    <source>
        <dbReference type="EMBL" id="KAJ8891799.1"/>
    </source>
</evidence>
<gene>
    <name evidence="1" type="ORF">PR048_004353</name>
</gene>
<evidence type="ECO:0000313" key="2">
    <source>
        <dbReference type="Proteomes" id="UP001159363"/>
    </source>
</evidence>
<accession>A0ABQ9I572</accession>
<organism evidence="1 2">
    <name type="scientific">Dryococelus australis</name>
    <dbReference type="NCBI Taxonomy" id="614101"/>
    <lineage>
        <taxon>Eukaryota</taxon>
        <taxon>Metazoa</taxon>
        <taxon>Ecdysozoa</taxon>
        <taxon>Arthropoda</taxon>
        <taxon>Hexapoda</taxon>
        <taxon>Insecta</taxon>
        <taxon>Pterygota</taxon>
        <taxon>Neoptera</taxon>
        <taxon>Polyneoptera</taxon>
        <taxon>Phasmatodea</taxon>
        <taxon>Verophasmatodea</taxon>
        <taxon>Anareolatae</taxon>
        <taxon>Phasmatidae</taxon>
        <taxon>Eurycanthinae</taxon>
        <taxon>Dryococelus</taxon>
    </lineage>
</organism>
<name>A0ABQ9I572_9NEOP</name>
<dbReference type="EMBL" id="JARBHB010000002">
    <property type="protein sequence ID" value="KAJ8891799.1"/>
    <property type="molecule type" value="Genomic_DNA"/>
</dbReference>
<comment type="caution">
    <text evidence="1">The sequence shown here is derived from an EMBL/GenBank/DDBJ whole genome shotgun (WGS) entry which is preliminary data.</text>
</comment>
<sequence>MGVSKAAKVKDARALLRKHFDDDWEPVENLFYYHLTLQEPEIPDYDEVEEVEDGMIREKTEDLRISVPPFFV</sequence>
<reference evidence="1 2" key="1">
    <citation type="submission" date="2023-02" db="EMBL/GenBank/DDBJ databases">
        <title>LHISI_Scaffold_Assembly.</title>
        <authorList>
            <person name="Stuart O.P."/>
            <person name="Cleave R."/>
            <person name="Magrath M.J.L."/>
            <person name="Mikheyev A.S."/>
        </authorList>
    </citation>
    <scope>NUCLEOTIDE SEQUENCE [LARGE SCALE GENOMIC DNA]</scope>
    <source>
        <strain evidence="1">Daus_M_001</strain>
        <tissue evidence="1">Leg muscle</tissue>
    </source>
</reference>
<keyword evidence="2" id="KW-1185">Reference proteome</keyword>